<sequence>METDKNSRSGFRVLCAARDIEEPGLWELGRKGQMFSWTNIPIMTRRLAASRPVRA</sequence>
<protein>
    <submittedName>
        <fullName evidence="1">Str. FM013</fullName>
    </submittedName>
</protein>
<keyword evidence="2" id="KW-1185">Reference proteome</keyword>
<name>A0A0G4NXU8_PENC3</name>
<dbReference type="EMBL" id="HG793135">
    <property type="protein sequence ID" value="CRL18885.1"/>
    <property type="molecule type" value="Genomic_DNA"/>
</dbReference>
<evidence type="ECO:0000313" key="2">
    <source>
        <dbReference type="Proteomes" id="UP000053732"/>
    </source>
</evidence>
<dbReference type="Proteomes" id="UP000053732">
    <property type="component" value="Unassembled WGS sequence"/>
</dbReference>
<reference evidence="1 2" key="1">
    <citation type="journal article" date="2014" name="Nat. Commun.">
        <title>Multiple recent horizontal transfers of a large genomic region in cheese making fungi.</title>
        <authorList>
            <person name="Cheeseman K."/>
            <person name="Ropars J."/>
            <person name="Renault P."/>
            <person name="Dupont J."/>
            <person name="Gouzy J."/>
            <person name="Branca A."/>
            <person name="Abraham A.L."/>
            <person name="Ceppi M."/>
            <person name="Conseiller E."/>
            <person name="Debuchy R."/>
            <person name="Malagnac F."/>
            <person name="Goarin A."/>
            <person name="Silar P."/>
            <person name="Lacoste S."/>
            <person name="Sallet E."/>
            <person name="Bensimon A."/>
            <person name="Giraud T."/>
            <person name="Brygoo Y."/>
        </authorList>
    </citation>
    <scope>NUCLEOTIDE SEQUENCE [LARGE SCALE GENOMIC DNA]</scope>
    <source>
        <strain evidence="2">FM 013</strain>
    </source>
</reference>
<gene>
    <name evidence="1" type="ORF">PCAMFM013_S002g000755</name>
</gene>
<organism evidence="1 2">
    <name type="scientific">Penicillium camemberti (strain FM 013)</name>
    <dbReference type="NCBI Taxonomy" id="1429867"/>
    <lineage>
        <taxon>Eukaryota</taxon>
        <taxon>Fungi</taxon>
        <taxon>Dikarya</taxon>
        <taxon>Ascomycota</taxon>
        <taxon>Pezizomycotina</taxon>
        <taxon>Eurotiomycetes</taxon>
        <taxon>Eurotiomycetidae</taxon>
        <taxon>Eurotiales</taxon>
        <taxon>Aspergillaceae</taxon>
        <taxon>Penicillium</taxon>
    </lineage>
</organism>
<accession>A0A0G4NXU8</accession>
<dbReference type="AlphaFoldDB" id="A0A0G4NXU8"/>
<proteinExistence type="predicted"/>
<evidence type="ECO:0000313" key="1">
    <source>
        <dbReference type="EMBL" id="CRL18885.1"/>
    </source>
</evidence>